<feature type="non-terminal residue" evidence="2">
    <location>
        <position position="900"/>
    </location>
</feature>
<feature type="region of interest" description="Disordered" evidence="1">
    <location>
        <begin position="554"/>
        <end position="577"/>
    </location>
</feature>
<gene>
    <name evidence="2" type="ORF">LCGC14_0621860</name>
</gene>
<accession>A0A0F9RNX4</accession>
<reference evidence="2" key="1">
    <citation type="journal article" date="2015" name="Nature">
        <title>Complex archaea that bridge the gap between prokaryotes and eukaryotes.</title>
        <authorList>
            <person name="Spang A."/>
            <person name="Saw J.H."/>
            <person name="Jorgensen S.L."/>
            <person name="Zaremba-Niedzwiedzka K."/>
            <person name="Martijn J."/>
            <person name="Lind A.E."/>
            <person name="van Eijk R."/>
            <person name="Schleper C."/>
            <person name="Guy L."/>
            <person name="Ettema T.J."/>
        </authorList>
    </citation>
    <scope>NUCLEOTIDE SEQUENCE</scope>
</reference>
<evidence type="ECO:0000313" key="2">
    <source>
        <dbReference type="EMBL" id="KKN51527.1"/>
    </source>
</evidence>
<comment type="caution">
    <text evidence="2">The sequence shown here is derived from an EMBL/GenBank/DDBJ whole genome shotgun (WGS) entry which is preliminary data.</text>
</comment>
<sequence length="900" mass="93527">MTNELLKVELNNKSMKSQTTTTLSNTIKFIMVLFTLLISGISMAQTTVTLEDQCNCEVLQGTDVTAPGVGTPAGGDLGDLYVNTDTGTIYYWNGTTWELTTTDDQQLQNFTFDISTNILSLEIEDGNVVTVDLASLDRTAAEIEYDNSTSLLTATNVQDAIDEINDAAGTVALVDNLDGTYTFTNSAGVDTTISDTSISTMLDNGDGTYTYTDEAGVVSTIDTNANANPYDNSTSLLTATNVQDAIDEINDAAGTVALVDNLDGTYTFTNSAGVDTTISDTSISTMLDNGDGTYTYTDEAGVVSTIDTNANANPYDNSTSLLTATNVQDAIDEINDAAGTVALVDNLDGTYTFTNSAGVDTTISDTSISTMLDNGDGTYTYTDEAGVVSTINTNGIAVSNLVTGNRIATLTEADGTISNINETITSIADNGDGTVTFTREDTSTQTISKSQLTDNGDGTFTFNNGDGAPVSFVGTDDQNAAEVNLATPLDVDGDSVNETTVEEAIADIVANSSDNQDLTGANLNGSNQLQIDIQRGASTTVDLSSLSETVTAGTGAVTVDDDGNGNYTVNSTDTDEDETNELAVLASGAPSTNGVNSGDTYVDTDNGQLYAWDGTAWQQVGGSAAPDADPDPENELSDLSLTNTTLELTNPAPGATGVDLNNTFATDTELSDAITVSEALDLDKDDQNELQDLEDVLLRDPSAGGTVITDLGTPVNANDAVNKAYVDNLADDDVSVTNLAAGNRIATISEPGITAVDINESVTTLISNSDGSFTYTNESGTPVLFRASSITDNSDGTSTIVLADGGTITVDNDGVDNVDDADNDPRNEITTVVDNTDGTTTIEDIDGNSVTVDNDGIDNVDDADNNPNNEIQTVASGDGSVGVVRTGDDFDLSVTFPANN</sequence>
<dbReference type="AlphaFoldDB" id="A0A0F9RNX4"/>
<evidence type="ECO:0000256" key="1">
    <source>
        <dbReference type="SAM" id="MobiDB-lite"/>
    </source>
</evidence>
<proteinExistence type="predicted"/>
<protein>
    <submittedName>
        <fullName evidence="2">Uncharacterized protein</fullName>
    </submittedName>
</protein>
<name>A0A0F9RNX4_9ZZZZ</name>
<dbReference type="EMBL" id="LAZR01001060">
    <property type="protein sequence ID" value="KKN51527.1"/>
    <property type="molecule type" value="Genomic_DNA"/>
</dbReference>
<organism evidence="2">
    <name type="scientific">marine sediment metagenome</name>
    <dbReference type="NCBI Taxonomy" id="412755"/>
    <lineage>
        <taxon>unclassified sequences</taxon>
        <taxon>metagenomes</taxon>
        <taxon>ecological metagenomes</taxon>
    </lineage>
</organism>